<evidence type="ECO:0000313" key="3">
    <source>
        <dbReference type="Proteomes" id="UP000571857"/>
    </source>
</evidence>
<accession>A0ABD4HNB9</accession>
<evidence type="ECO:0000259" key="1">
    <source>
        <dbReference type="Pfam" id="PF06114"/>
    </source>
</evidence>
<protein>
    <submittedName>
        <fullName evidence="2">ImmA/IrrE family metallo-endopeptidase</fullName>
    </submittedName>
</protein>
<organism evidence="2 3">
    <name type="scientific">Enterococcus gallinarum</name>
    <dbReference type="NCBI Taxonomy" id="1353"/>
    <lineage>
        <taxon>Bacteria</taxon>
        <taxon>Bacillati</taxon>
        <taxon>Bacillota</taxon>
        <taxon>Bacilli</taxon>
        <taxon>Lactobacillales</taxon>
        <taxon>Enterococcaceae</taxon>
        <taxon>Enterococcus</taxon>
    </lineage>
</organism>
<dbReference type="Pfam" id="PF06114">
    <property type="entry name" value="Peptidase_M78"/>
    <property type="match status" value="1"/>
</dbReference>
<sequence>MQLSEELMSMFPDLTYNIEPSMPDSQKGLLINDVIYLNPNQERYEMNSTLAEELGHYLTSYGNIVLQDTNEKRKQERRARDIGATLVVTPYDIINCFEDGCRTVLDCAVHLEVSEETFKDAVKYYARRFTGIKTENNYTLLFQPDGTVAVLKSFNNF</sequence>
<name>A0ABD4HNB9_ENTGA</name>
<evidence type="ECO:0000313" key="2">
    <source>
        <dbReference type="EMBL" id="MBA0972972.1"/>
    </source>
</evidence>
<reference evidence="2 3" key="1">
    <citation type="submission" date="2020-06" db="EMBL/GenBank/DDBJ databases">
        <title>Crossreactivity between MHC class I-restricted antigens from cancer cells and an enterococcal bacteriophage.</title>
        <authorList>
            <person name="Fluckiger A."/>
            <person name="Daillere R."/>
            <person name="Sassi M."/>
            <person name="Cattoir V."/>
            <person name="Kroemer G."/>
            <person name="Zitvogel L."/>
        </authorList>
    </citation>
    <scope>NUCLEOTIDE SEQUENCE [LARGE SCALE GENOMIC DNA]</scope>
    <source>
        <strain evidence="2 3">EG4</strain>
    </source>
</reference>
<feature type="domain" description="IrrE N-terminal-like" evidence="1">
    <location>
        <begin position="32"/>
        <end position="119"/>
    </location>
</feature>
<comment type="caution">
    <text evidence="2">The sequence shown here is derived from an EMBL/GenBank/DDBJ whole genome shotgun (WGS) entry which is preliminary data.</text>
</comment>
<dbReference type="AlphaFoldDB" id="A0ABD4HNB9"/>
<proteinExistence type="predicted"/>
<dbReference type="Proteomes" id="UP000571857">
    <property type="component" value="Unassembled WGS sequence"/>
</dbReference>
<gene>
    <name evidence="2" type="ORF">HWH42_10345</name>
</gene>
<dbReference type="InterPro" id="IPR010359">
    <property type="entry name" value="IrrE_HExxH"/>
</dbReference>
<dbReference type="RefSeq" id="WP_010748220.1">
    <property type="nucleotide sequence ID" value="NZ_CAKOCH010000011.1"/>
</dbReference>
<dbReference type="EMBL" id="JABXJK010000059">
    <property type="protein sequence ID" value="MBA0972972.1"/>
    <property type="molecule type" value="Genomic_DNA"/>
</dbReference>